<dbReference type="Gene3D" id="1.20.1270.60">
    <property type="entry name" value="Arfaptin homology (AH) domain/BAR domain"/>
    <property type="match status" value="1"/>
</dbReference>
<evidence type="ECO:0000256" key="1">
    <source>
        <dbReference type="SAM" id="MobiDB-lite"/>
    </source>
</evidence>
<feature type="region of interest" description="Disordered" evidence="1">
    <location>
        <begin position="153"/>
        <end position="173"/>
    </location>
</feature>
<protein>
    <recommendedName>
        <fullName evidence="4">BAR domain-containing protein</fullName>
    </recommendedName>
</protein>
<keyword evidence="3" id="KW-1185">Reference proteome</keyword>
<reference evidence="2 3" key="1">
    <citation type="submission" date="2023-08" db="EMBL/GenBank/DDBJ databases">
        <title>A Necator americanus chromosomal reference genome.</title>
        <authorList>
            <person name="Ilik V."/>
            <person name="Petrzelkova K.J."/>
            <person name="Pardy F."/>
            <person name="Fuh T."/>
            <person name="Niatou-Singa F.S."/>
            <person name="Gouil Q."/>
            <person name="Baker L."/>
            <person name="Ritchie M.E."/>
            <person name="Jex A.R."/>
            <person name="Gazzola D."/>
            <person name="Li H."/>
            <person name="Toshio Fujiwara R."/>
            <person name="Zhan B."/>
            <person name="Aroian R.V."/>
            <person name="Pafco B."/>
            <person name="Schwarz E.M."/>
        </authorList>
    </citation>
    <scope>NUCLEOTIDE SEQUENCE [LARGE SCALE GENOMIC DNA]</scope>
    <source>
        <strain evidence="2 3">Aroian</strain>
        <tissue evidence="2">Whole animal</tissue>
    </source>
</reference>
<dbReference type="Proteomes" id="UP001303046">
    <property type="component" value="Unassembled WGS sequence"/>
</dbReference>
<name>A0ABR1CIZ7_NECAM</name>
<dbReference type="InterPro" id="IPR027267">
    <property type="entry name" value="AH/BAR_dom_sf"/>
</dbReference>
<gene>
    <name evidence="2" type="primary">Necator_chrII.g7968</name>
    <name evidence="2" type="ORF">RB195_020174</name>
</gene>
<dbReference type="SUPFAM" id="SSF103657">
    <property type="entry name" value="BAR/IMD domain-like"/>
    <property type="match status" value="1"/>
</dbReference>
<dbReference type="EMBL" id="JAVFWL010000002">
    <property type="protein sequence ID" value="KAK6737915.1"/>
    <property type="molecule type" value="Genomic_DNA"/>
</dbReference>
<feature type="compositionally biased region" description="Basic and acidic residues" evidence="1">
    <location>
        <begin position="153"/>
        <end position="164"/>
    </location>
</feature>
<evidence type="ECO:0008006" key="4">
    <source>
        <dbReference type="Google" id="ProtNLM"/>
    </source>
</evidence>
<proteinExistence type="predicted"/>
<evidence type="ECO:0000313" key="3">
    <source>
        <dbReference type="Proteomes" id="UP001303046"/>
    </source>
</evidence>
<accession>A0ABR1CIZ7</accession>
<sequence>MFGIKKLAYQFTRAVGNVDSTALPQQIQARCQDCEGYRAAIAETCQAMMQIMQGSPEYRPTVDSAQQMEYPPGMAPSEIFEKSLAKVKGFWYDETLMAECSKQCKVMATKQRELQDRGRRQLHMIRTFINNVYYEFEDLKRNLLKAKEDLEYAQEDQKKTDTPGRRKSTKKAQEKYDKELKALEQWLSVTLPEQKLEHLKEIEAIMAELESYHEWMASYCRPLAVYKVPRPPNFYSQ</sequence>
<organism evidence="2 3">
    <name type="scientific">Necator americanus</name>
    <name type="common">Human hookworm</name>
    <dbReference type="NCBI Taxonomy" id="51031"/>
    <lineage>
        <taxon>Eukaryota</taxon>
        <taxon>Metazoa</taxon>
        <taxon>Ecdysozoa</taxon>
        <taxon>Nematoda</taxon>
        <taxon>Chromadorea</taxon>
        <taxon>Rhabditida</taxon>
        <taxon>Rhabditina</taxon>
        <taxon>Rhabditomorpha</taxon>
        <taxon>Strongyloidea</taxon>
        <taxon>Ancylostomatidae</taxon>
        <taxon>Bunostominae</taxon>
        <taxon>Necator</taxon>
    </lineage>
</organism>
<comment type="caution">
    <text evidence="2">The sequence shown here is derived from an EMBL/GenBank/DDBJ whole genome shotgun (WGS) entry which is preliminary data.</text>
</comment>
<evidence type="ECO:0000313" key="2">
    <source>
        <dbReference type="EMBL" id="KAK6737915.1"/>
    </source>
</evidence>